<evidence type="ECO:0000313" key="4">
    <source>
        <dbReference type="Proteomes" id="UP000253759"/>
    </source>
</evidence>
<keyword evidence="1" id="KW-0812">Transmembrane</keyword>
<feature type="transmembrane region" description="Helical" evidence="1">
    <location>
        <begin position="198"/>
        <end position="215"/>
    </location>
</feature>
<feature type="transmembrane region" description="Helical" evidence="1">
    <location>
        <begin position="139"/>
        <end position="156"/>
    </location>
</feature>
<dbReference type="InterPro" id="IPR000620">
    <property type="entry name" value="EamA_dom"/>
</dbReference>
<feature type="transmembrane region" description="Helical" evidence="1">
    <location>
        <begin position="58"/>
        <end position="78"/>
    </location>
</feature>
<evidence type="ECO:0000256" key="1">
    <source>
        <dbReference type="SAM" id="Phobius"/>
    </source>
</evidence>
<feature type="transmembrane region" description="Helical" evidence="1">
    <location>
        <begin position="227"/>
        <end position="246"/>
    </location>
</feature>
<dbReference type="OrthoDB" id="9815809at2"/>
<dbReference type="EMBL" id="QQNH01000005">
    <property type="protein sequence ID" value="RDE09697.1"/>
    <property type="molecule type" value="Genomic_DNA"/>
</dbReference>
<dbReference type="InterPro" id="IPR037185">
    <property type="entry name" value="EmrE-like"/>
</dbReference>
<reference evidence="4" key="1">
    <citation type="submission" date="2018-07" db="EMBL/GenBank/DDBJ databases">
        <authorList>
            <person name="Liu B.-T."/>
            <person name="Du Z."/>
        </authorList>
    </citation>
    <scope>NUCLEOTIDE SEQUENCE [LARGE SCALE GENOMIC DNA]</scope>
    <source>
        <strain evidence="4">XYN52</strain>
    </source>
</reference>
<accession>A0A369W6N3</accession>
<dbReference type="GO" id="GO:0016020">
    <property type="term" value="C:membrane"/>
    <property type="evidence" value="ECO:0007669"/>
    <property type="project" value="InterPro"/>
</dbReference>
<name>A0A369W6N3_9HYPH</name>
<evidence type="ECO:0000259" key="2">
    <source>
        <dbReference type="Pfam" id="PF00892"/>
    </source>
</evidence>
<dbReference type="AlphaFoldDB" id="A0A369W6N3"/>
<evidence type="ECO:0000313" key="3">
    <source>
        <dbReference type="EMBL" id="RDE09697.1"/>
    </source>
</evidence>
<proteinExistence type="predicted"/>
<dbReference type="Pfam" id="PF00892">
    <property type="entry name" value="EamA"/>
    <property type="match status" value="2"/>
</dbReference>
<organism evidence="3 4">
    <name type="scientific">Pelagibacterium lacus</name>
    <dbReference type="NCBI Taxonomy" id="2282655"/>
    <lineage>
        <taxon>Bacteria</taxon>
        <taxon>Pseudomonadati</taxon>
        <taxon>Pseudomonadota</taxon>
        <taxon>Alphaproteobacteria</taxon>
        <taxon>Hyphomicrobiales</taxon>
        <taxon>Devosiaceae</taxon>
        <taxon>Pelagibacterium</taxon>
    </lineage>
</organism>
<gene>
    <name evidence="3" type="ORF">DVH29_05190</name>
</gene>
<keyword evidence="4" id="KW-1185">Reference proteome</keyword>
<feature type="transmembrane region" description="Helical" evidence="1">
    <location>
        <begin position="84"/>
        <end position="103"/>
    </location>
</feature>
<feature type="transmembrane region" description="Helical" evidence="1">
    <location>
        <begin position="115"/>
        <end position="133"/>
    </location>
</feature>
<keyword evidence="1" id="KW-1133">Transmembrane helix</keyword>
<comment type="caution">
    <text evidence="3">The sequence shown here is derived from an EMBL/GenBank/DDBJ whole genome shotgun (WGS) entry which is preliminary data.</text>
</comment>
<protein>
    <submittedName>
        <fullName evidence="3">DMT family transporter</fullName>
    </submittedName>
</protein>
<keyword evidence="1" id="KW-0472">Membrane</keyword>
<feature type="transmembrane region" description="Helical" evidence="1">
    <location>
        <begin position="168"/>
        <end position="186"/>
    </location>
</feature>
<feature type="domain" description="EamA" evidence="2">
    <location>
        <begin position="138"/>
        <end position="268"/>
    </location>
</feature>
<feature type="domain" description="EamA" evidence="2">
    <location>
        <begin position="18"/>
        <end position="129"/>
    </location>
</feature>
<feature type="transmembrane region" description="Helical" evidence="1">
    <location>
        <begin position="27"/>
        <end position="46"/>
    </location>
</feature>
<dbReference type="PANTHER" id="PTHR22911">
    <property type="entry name" value="ACYL-MALONYL CONDENSING ENZYME-RELATED"/>
    <property type="match status" value="1"/>
</dbReference>
<feature type="transmembrane region" description="Helical" evidence="1">
    <location>
        <begin position="252"/>
        <end position="269"/>
    </location>
</feature>
<dbReference type="PANTHER" id="PTHR22911:SF103">
    <property type="entry name" value="BLR2811 PROTEIN"/>
    <property type="match status" value="1"/>
</dbReference>
<dbReference type="SUPFAM" id="SSF103481">
    <property type="entry name" value="Multidrug resistance efflux transporter EmrE"/>
    <property type="match status" value="2"/>
</dbReference>
<dbReference type="Proteomes" id="UP000253759">
    <property type="component" value="Unassembled WGS sequence"/>
</dbReference>
<sequence length="281" mass="30304">MIAAGGSFCMLDSSAKYLVTAGYRAEFVTWVRFLIHVPLVLIAFRAWHNPGPFRVRSLPLQVCRGLALLGATLLNFSALRTLQLDQAVVIGFLAPVVITALSGPLLREWPGWRRWLAVFAGLAGVLVIVRPGFGGFQVGHLYALGAMVSMSLYTLMTRYLGASETTQSLTLFPALTAVLLLLPMVLPVAEVPHDPVELTLLLGLGLWGALGHYLVVCAHKMATAAALAPYPYLGIVWAIGSGYVVFGQLPDQWTLAGAAIIIGGALYVMGREHQLRERNGQ</sequence>